<accession>E1K0J5</accession>
<dbReference type="STRING" id="596151.DesfrDRAFT_3395"/>
<comment type="caution">
    <text evidence="1">The sequence shown here is derived from an EMBL/GenBank/DDBJ whole genome shotgun (WGS) entry which is preliminary data.</text>
</comment>
<sequence>MKKEEETFPELVDKPKGIRLLKRFECKAQKNSKADA</sequence>
<dbReference type="Proteomes" id="UP000006250">
    <property type="component" value="Unassembled WGS sequence"/>
</dbReference>
<dbReference type="AlphaFoldDB" id="E1K0J5"/>
<protein>
    <submittedName>
        <fullName evidence="1">Uncharacterized protein</fullName>
    </submittedName>
</protein>
<gene>
    <name evidence="1" type="ORF">DesfrDRAFT_3395</name>
</gene>
<organism evidence="1 2">
    <name type="scientific">Solidesulfovibrio fructosivorans JJ]</name>
    <dbReference type="NCBI Taxonomy" id="596151"/>
    <lineage>
        <taxon>Bacteria</taxon>
        <taxon>Pseudomonadati</taxon>
        <taxon>Thermodesulfobacteriota</taxon>
        <taxon>Desulfovibrionia</taxon>
        <taxon>Desulfovibrionales</taxon>
        <taxon>Desulfovibrionaceae</taxon>
        <taxon>Solidesulfovibrio</taxon>
    </lineage>
</organism>
<name>E1K0J5_SOLFR</name>
<evidence type="ECO:0000313" key="2">
    <source>
        <dbReference type="Proteomes" id="UP000006250"/>
    </source>
</evidence>
<dbReference type="EMBL" id="AECZ01000031">
    <property type="protein sequence ID" value="EFL49847.1"/>
    <property type="molecule type" value="Genomic_DNA"/>
</dbReference>
<reference evidence="1 2" key="1">
    <citation type="submission" date="2010-08" db="EMBL/GenBank/DDBJ databases">
        <title>The draft genome of Desulfovibrio fructosovorans JJ.</title>
        <authorList>
            <consortium name="US DOE Joint Genome Institute (JGI-PGF)"/>
            <person name="Lucas S."/>
            <person name="Copeland A."/>
            <person name="Lapidus A."/>
            <person name="Cheng J.-F."/>
            <person name="Bruce D."/>
            <person name="Goodwin L."/>
            <person name="Pitluck S."/>
            <person name="Land M.L."/>
            <person name="Hauser L."/>
            <person name="Chang Y.-J."/>
            <person name="Jeffries C."/>
            <person name="Wall J.D."/>
            <person name="Stahl D.A."/>
            <person name="Arkin A.P."/>
            <person name="Dehal P."/>
            <person name="Stolyar S.M."/>
            <person name="Hazen T.C."/>
            <person name="Woyke T.J."/>
        </authorList>
    </citation>
    <scope>NUCLEOTIDE SEQUENCE [LARGE SCALE GENOMIC DNA]</scope>
    <source>
        <strain evidence="1 2">JJ</strain>
    </source>
</reference>
<evidence type="ECO:0000313" key="1">
    <source>
        <dbReference type="EMBL" id="EFL49847.1"/>
    </source>
</evidence>
<proteinExistence type="predicted"/>
<keyword evidence="2" id="KW-1185">Reference proteome</keyword>